<dbReference type="NCBIfam" id="TIGR02378">
    <property type="entry name" value="nirD_assim_sml"/>
    <property type="match status" value="1"/>
</dbReference>
<dbReference type="PANTHER" id="PTHR40562:SF1">
    <property type="entry name" value="NITRITE REDUCTASE (NADH) SMALL SUBUNIT"/>
    <property type="match status" value="1"/>
</dbReference>
<dbReference type="Pfam" id="PF13806">
    <property type="entry name" value="Rieske_2"/>
    <property type="match status" value="1"/>
</dbReference>
<keyword evidence="9" id="KW-1185">Reference proteome</keyword>
<dbReference type="PROSITE" id="PS51296">
    <property type="entry name" value="RIESKE"/>
    <property type="match status" value="1"/>
</dbReference>
<dbReference type="PANTHER" id="PTHR40562">
    <property type="match status" value="1"/>
</dbReference>
<gene>
    <name evidence="8" type="primary">nirD</name>
    <name evidence="8" type="ORF">GCM10022286_19420</name>
</gene>
<evidence type="ECO:0000256" key="5">
    <source>
        <dbReference type="ARBA" id="ARBA00023014"/>
    </source>
</evidence>
<evidence type="ECO:0000256" key="3">
    <source>
        <dbReference type="ARBA" id="ARBA00023002"/>
    </source>
</evidence>
<reference evidence="8" key="2">
    <citation type="submission" date="2023-12" db="EMBL/GenBank/DDBJ databases">
        <authorList>
            <person name="Sun Q."/>
            <person name="Inoue M."/>
        </authorList>
    </citation>
    <scope>NUCLEOTIDE SEQUENCE</scope>
    <source>
        <strain evidence="8">JCM 17590</strain>
    </source>
</reference>
<dbReference type="EMBL" id="BAABBV010000001">
    <property type="protein sequence ID" value="GAA4161608.1"/>
    <property type="molecule type" value="Genomic_DNA"/>
</dbReference>
<reference evidence="8" key="1">
    <citation type="journal article" date="2014" name="Int. J. Syst. Evol. Microbiol.">
        <title>Complete genome of a new Firmicutes species belonging to the dominant human colonic microbiota ('Ruminococcus bicirculans') reveals two chromosomes and a selective capacity to utilize plant glucans.</title>
        <authorList>
            <consortium name="NISC Comparative Sequencing Program"/>
            <person name="Wegmann U."/>
            <person name="Louis P."/>
            <person name="Goesmann A."/>
            <person name="Henrissat B."/>
            <person name="Duncan S.H."/>
            <person name="Flint H.J."/>
        </authorList>
    </citation>
    <scope>NUCLEOTIDE SEQUENCE</scope>
    <source>
        <strain evidence="8">JCM 17590</strain>
    </source>
</reference>
<dbReference type="PROSITE" id="PS51300">
    <property type="entry name" value="NIRD"/>
    <property type="match status" value="1"/>
</dbReference>
<evidence type="ECO:0000259" key="7">
    <source>
        <dbReference type="PROSITE" id="PS51296"/>
    </source>
</evidence>
<evidence type="ECO:0000256" key="2">
    <source>
        <dbReference type="ARBA" id="ARBA00022723"/>
    </source>
</evidence>
<evidence type="ECO:0000313" key="9">
    <source>
        <dbReference type="Proteomes" id="UP001415169"/>
    </source>
</evidence>
<dbReference type="InterPro" id="IPR017881">
    <property type="entry name" value="NirD"/>
</dbReference>
<dbReference type="SUPFAM" id="SSF50022">
    <property type="entry name" value="ISP domain"/>
    <property type="match status" value="1"/>
</dbReference>
<evidence type="ECO:0000256" key="4">
    <source>
        <dbReference type="ARBA" id="ARBA00023004"/>
    </source>
</evidence>
<keyword evidence="6" id="KW-0534">Nitrate assimilation</keyword>
<keyword evidence="5" id="KW-0411">Iron-sulfur</keyword>
<dbReference type="InterPro" id="IPR012748">
    <property type="entry name" value="Rieske-like_NirD"/>
</dbReference>
<accession>A0ABP7ZKH4</accession>
<keyword evidence="2" id="KW-0479">Metal-binding</keyword>
<dbReference type="Gene3D" id="2.102.10.10">
    <property type="entry name" value="Rieske [2Fe-2S] iron-sulphur domain"/>
    <property type="match status" value="1"/>
</dbReference>
<comment type="caution">
    <text evidence="8">The sequence shown here is derived from an EMBL/GenBank/DDBJ whole genome shotgun (WGS) entry which is preliminary data.</text>
</comment>
<evidence type="ECO:0000256" key="1">
    <source>
        <dbReference type="ARBA" id="ARBA00022714"/>
    </source>
</evidence>
<keyword evidence="3" id="KW-0560">Oxidoreductase</keyword>
<proteinExistence type="predicted"/>
<sequence length="133" mass="14315">MTGMTLIESPAARPTDASHDGLDWIAACHLTQLEPLWGEAVLLPDGSQAALFLLPDGRLFATDNFDPEAHAMVMSRGLVGTRTVDGAIRPTIASPLHKDVYDLETGRCYTSAHLALPTLPVRVRAGVVELRKS</sequence>
<keyword evidence="4" id="KW-0408">Iron</keyword>
<evidence type="ECO:0000256" key="6">
    <source>
        <dbReference type="ARBA" id="ARBA00023063"/>
    </source>
</evidence>
<name>A0ABP7ZKH4_9MICO</name>
<dbReference type="Proteomes" id="UP001415169">
    <property type="component" value="Unassembled WGS sequence"/>
</dbReference>
<organism evidence="8 9">
    <name type="scientific">Gryllotalpicola daejeonensis</name>
    <dbReference type="NCBI Taxonomy" id="993087"/>
    <lineage>
        <taxon>Bacteria</taxon>
        <taxon>Bacillati</taxon>
        <taxon>Actinomycetota</taxon>
        <taxon>Actinomycetes</taxon>
        <taxon>Micrococcales</taxon>
        <taxon>Microbacteriaceae</taxon>
        <taxon>Gryllotalpicola</taxon>
    </lineage>
</organism>
<dbReference type="InterPro" id="IPR017941">
    <property type="entry name" value="Rieske_2Fe-2S"/>
</dbReference>
<dbReference type="InterPro" id="IPR036922">
    <property type="entry name" value="Rieske_2Fe-2S_sf"/>
</dbReference>
<protein>
    <submittedName>
        <fullName evidence="8">Nitrite reductase small subunit NirD</fullName>
    </submittedName>
</protein>
<keyword evidence="1" id="KW-0001">2Fe-2S</keyword>
<evidence type="ECO:0000313" key="8">
    <source>
        <dbReference type="EMBL" id="GAA4161608.1"/>
    </source>
</evidence>
<feature type="domain" description="Rieske" evidence="7">
    <location>
        <begin position="25"/>
        <end position="130"/>
    </location>
</feature>